<comment type="caution">
    <text evidence="2">The sequence shown here is derived from an EMBL/GenBank/DDBJ whole genome shotgun (WGS) entry which is preliminary data.</text>
</comment>
<evidence type="ECO:0000256" key="1">
    <source>
        <dbReference type="SAM" id="Coils"/>
    </source>
</evidence>
<keyword evidence="3" id="KW-1185">Reference proteome</keyword>
<sequence>MGKTDTIKDRRVDVYLDSLDQKEEWTELADDADMSLSQFVQSCVEYAIAQGGPDFLETGEAAEEIQNLNERIQGQKNTLEEKDMVIEKLRTELKQHRSEPFLEENFEGKRQFDTELIEVLQEAETVRSEEIFRRLNVDSQNVELIQGIESQLDRLEEYGLVEETVHGWRWVR</sequence>
<feature type="coiled-coil region" evidence="1">
    <location>
        <begin position="58"/>
        <end position="99"/>
    </location>
</feature>
<protein>
    <submittedName>
        <fullName evidence="2">Uncharacterized protein</fullName>
    </submittedName>
</protein>
<proteinExistence type="predicted"/>
<accession>A0ABT2Q8A2</accession>
<keyword evidence="1" id="KW-0175">Coiled coil</keyword>
<dbReference type="RefSeq" id="WP_338006662.1">
    <property type="nucleotide sequence ID" value="NZ_JAOPKB010000001.1"/>
</dbReference>
<evidence type="ECO:0000313" key="3">
    <source>
        <dbReference type="Proteomes" id="UP001320972"/>
    </source>
</evidence>
<name>A0ABT2Q8A2_9EURY</name>
<dbReference type="Proteomes" id="UP001320972">
    <property type="component" value="Unassembled WGS sequence"/>
</dbReference>
<dbReference type="EMBL" id="JAOPKB010000001">
    <property type="protein sequence ID" value="MCU4971160.1"/>
    <property type="molecule type" value="Genomic_DNA"/>
</dbReference>
<organism evidence="2 3">
    <name type="scientific">Natronoglomus mannanivorans</name>
    <dbReference type="NCBI Taxonomy" id="2979990"/>
    <lineage>
        <taxon>Archaea</taxon>
        <taxon>Methanobacteriati</taxon>
        <taxon>Methanobacteriota</taxon>
        <taxon>Stenosarchaea group</taxon>
        <taxon>Halobacteria</taxon>
        <taxon>Halobacteriales</taxon>
        <taxon>Natrialbaceae</taxon>
        <taxon>Natronoglomus</taxon>
    </lineage>
</organism>
<gene>
    <name evidence="2" type="ORF">OB955_00205</name>
</gene>
<reference evidence="2 3" key="1">
    <citation type="submission" date="2022-09" db="EMBL/GenBank/DDBJ databases">
        <title>Enrichment on poylsaccharides allowed isolation of novel metabolic and taxonomic groups of Haloarchaea.</title>
        <authorList>
            <person name="Sorokin D.Y."/>
            <person name="Elcheninov A.G."/>
            <person name="Khizhniak T.V."/>
            <person name="Kolganova T.V."/>
            <person name="Kublanov I.V."/>
        </authorList>
    </citation>
    <scope>NUCLEOTIDE SEQUENCE [LARGE SCALE GENOMIC DNA]</scope>
    <source>
        <strain evidence="2 3">AArc-m2/3/4</strain>
    </source>
</reference>
<evidence type="ECO:0000313" key="2">
    <source>
        <dbReference type="EMBL" id="MCU4971160.1"/>
    </source>
</evidence>